<organism evidence="1 2">
    <name type="scientific">Haloferax sulfurifontis</name>
    <dbReference type="NCBI Taxonomy" id="255616"/>
    <lineage>
        <taxon>Archaea</taxon>
        <taxon>Methanobacteriati</taxon>
        <taxon>Methanobacteriota</taxon>
        <taxon>Stenosarchaea group</taxon>
        <taxon>Halobacteria</taxon>
        <taxon>Halobacteriales</taxon>
        <taxon>Haloferacaceae</taxon>
        <taxon>Haloferax</taxon>
    </lineage>
</organism>
<reference evidence="1" key="2">
    <citation type="submission" date="2020-09" db="EMBL/GenBank/DDBJ databases">
        <authorList>
            <person name="Sun Q."/>
            <person name="Sedlacek I."/>
        </authorList>
    </citation>
    <scope>NUCLEOTIDE SEQUENCE</scope>
    <source>
        <strain evidence="1">CCM 7217</strain>
    </source>
</reference>
<comment type="caution">
    <text evidence="1">The sequence shown here is derived from an EMBL/GenBank/DDBJ whole genome shotgun (WGS) entry which is preliminary data.</text>
</comment>
<evidence type="ECO:0000313" key="1">
    <source>
        <dbReference type="EMBL" id="GGC52302.1"/>
    </source>
</evidence>
<gene>
    <name evidence="1" type="ORF">GCM10007209_12460</name>
</gene>
<reference evidence="1" key="1">
    <citation type="journal article" date="2014" name="Int. J. Syst. Evol. Microbiol.">
        <title>Complete genome sequence of Corynebacterium casei LMG S-19264T (=DSM 44701T), isolated from a smear-ripened cheese.</title>
        <authorList>
            <consortium name="US DOE Joint Genome Institute (JGI-PGF)"/>
            <person name="Walter F."/>
            <person name="Albersmeier A."/>
            <person name="Kalinowski J."/>
            <person name="Ruckert C."/>
        </authorList>
    </citation>
    <scope>NUCLEOTIDE SEQUENCE</scope>
    <source>
        <strain evidence="1">CCM 7217</strain>
    </source>
</reference>
<dbReference type="EMBL" id="BMCI01000002">
    <property type="protein sequence ID" value="GGC52302.1"/>
    <property type="molecule type" value="Genomic_DNA"/>
</dbReference>
<accession>A0A830E415</accession>
<name>A0A830E415_9EURY</name>
<protein>
    <submittedName>
        <fullName evidence="1">Uncharacterized protein</fullName>
    </submittedName>
</protein>
<evidence type="ECO:0000313" key="2">
    <source>
        <dbReference type="Proteomes" id="UP000646833"/>
    </source>
</evidence>
<sequence length="399" mass="45819">MANLRVNVRNVDDDTLFTHKTIRVGSKTIDTPSKAIPIRKLTSKDPIATTARGVNEIYFEVSAEDLRKAQETYSSPLKKKIKTARNKTKTGEINVIIPKVTSVKPLSDTDLQYLSDFLQSTSDFVVIPLMTDLLEKIKEDNRGTSSKYFDTYKQNVKKFIEISLQLNEKPLMGTLPPLPWKFTNKIIDIYINNNIRAYCFDFNGKMVTAETQLSDMVTPLMRRIAMEKMQEDVFLYSLNANRGRKKRTLDLKPASDFLTFGFGFDILGDKHIGGNLPPHLFDKTGPDTFQVFEPEKYTYDKFLYDDLRANLPSSTELDISRIVNRPQDSSRLSILLNSEQQSLETERLKPAIDEYRVVDYIKQKRGVLGENLDNMVKEKSRFEGNKNQTSLDDLDYLFD</sequence>
<dbReference type="RefSeq" id="WP_188423459.1">
    <property type="nucleotide sequence ID" value="NZ_BMCI01000002.1"/>
</dbReference>
<proteinExistence type="predicted"/>
<dbReference type="Proteomes" id="UP000646833">
    <property type="component" value="Unassembled WGS sequence"/>
</dbReference>
<dbReference type="AlphaFoldDB" id="A0A830E415"/>